<keyword evidence="4" id="KW-1185">Reference proteome</keyword>
<accession>A0A4P8HMR6</accession>
<dbReference type="RefSeq" id="WP_137312569.1">
    <property type="nucleotide sequence ID" value="NZ_CP040017.1"/>
</dbReference>
<evidence type="ECO:0000313" key="4">
    <source>
        <dbReference type="Proteomes" id="UP000298763"/>
    </source>
</evidence>
<keyword evidence="1" id="KW-0175">Coiled coil</keyword>
<organism evidence="2 5">
    <name type="scientific">Pseudoduganella umbonata</name>
    <dbReference type="NCBI Taxonomy" id="864828"/>
    <lineage>
        <taxon>Bacteria</taxon>
        <taxon>Pseudomonadati</taxon>
        <taxon>Pseudomonadota</taxon>
        <taxon>Betaproteobacteria</taxon>
        <taxon>Burkholderiales</taxon>
        <taxon>Oxalobacteraceae</taxon>
        <taxon>Telluria group</taxon>
        <taxon>Pseudoduganella</taxon>
    </lineage>
</organism>
<gene>
    <name evidence="3" type="ORF">FCL38_04035</name>
    <name evidence="2" type="ORF">FHS02_000405</name>
</gene>
<sequence length="216" mass="22713">MSTPAAIALAGIADELRQLAQHVAGLMQAQQTALQELSGAAELMRSELDEARQALQERAGDLDDRAEALAEADIAEELEAAETALGGLDGALDREMGSAFPATLSRFSDTFGDAHDALQAGVLRSAAELNLAVAERFERLAETAAARFSQGVEQEARALFTQVEQDMRREIADNVVMTQASVAIMGAVGPLVPQLVALRAAVSVIKAALQLARGGF</sequence>
<protein>
    <submittedName>
        <fullName evidence="2">ElaB/YqjD/DUF883 family membrane-anchored ribosome-binding protein</fullName>
    </submittedName>
</protein>
<dbReference type="Proteomes" id="UP000298763">
    <property type="component" value="Chromosome"/>
</dbReference>
<dbReference type="Proteomes" id="UP000584325">
    <property type="component" value="Unassembled WGS sequence"/>
</dbReference>
<name>A0A4P8HMR6_9BURK</name>
<proteinExistence type="predicted"/>
<dbReference type="EMBL" id="JACHXS010000001">
    <property type="protein sequence ID" value="MBB3219618.1"/>
    <property type="molecule type" value="Genomic_DNA"/>
</dbReference>
<reference evidence="2 5" key="2">
    <citation type="submission" date="2020-08" db="EMBL/GenBank/DDBJ databases">
        <title>Genomic Encyclopedia of Type Strains, Phase III (KMG-III): the genomes of soil and plant-associated and newly described type strains.</title>
        <authorList>
            <person name="Whitman W."/>
        </authorList>
    </citation>
    <scope>NUCLEOTIDE SEQUENCE [LARGE SCALE GENOMIC DNA]</scope>
    <source>
        <strain evidence="2 5">CECT 7753</strain>
    </source>
</reference>
<feature type="coiled-coil region" evidence="1">
    <location>
        <begin position="34"/>
        <end position="72"/>
    </location>
</feature>
<evidence type="ECO:0000256" key="1">
    <source>
        <dbReference type="SAM" id="Coils"/>
    </source>
</evidence>
<evidence type="ECO:0000313" key="3">
    <source>
        <dbReference type="EMBL" id="QCP09682.1"/>
    </source>
</evidence>
<evidence type="ECO:0000313" key="2">
    <source>
        <dbReference type="EMBL" id="MBB3219618.1"/>
    </source>
</evidence>
<evidence type="ECO:0000313" key="5">
    <source>
        <dbReference type="Proteomes" id="UP000584325"/>
    </source>
</evidence>
<reference evidence="3 4" key="1">
    <citation type="submission" date="2019-05" db="EMBL/GenBank/DDBJ databases">
        <title>Draft Genome Sequences of Six Type Strains of the Genus Massilia.</title>
        <authorList>
            <person name="Miess H."/>
            <person name="Frediansyhah A."/>
            <person name="Gross H."/>
        </authorList>
    </citation>
    <scope>NUCLEOTIDE SEQUENCE [LARGE SCALE GENOMIC DNA]</scope>
    <source>
        <strain evidence="3 4">DSMZ 26121</strain>
    </source>
</reference>
<dbReference type="AlphaFoldDB" id="A0A4P8HMR6"/>
<dbReference type="EMBL" id="CP040017">
    <property type="protein sequence ID" value="QCP09682.1"/>
    <property type="molecule type" value="Genomic_DNA"/>
</dbReference>